<dbReference type="InterPro" id="IPR012946">
    <property type="entry name" value="X8"/>
</dbReference>
<gene>
    <name evidence="8" type="ORF">PHJA_001235400</name>
</gene>
<evidence type="ECO:0000256" key="5">
    <source>
        <dbReference type="ARBA" id="ARBA00023295"/>
    </source>
</evidence>
<evidence type="ECO:0000256" key="1">
    <source>
        <dbReference type="ARBA" id="ARBA00008773"/>
    </source>
</evidence>
<organism evidence="8 9">
    <name type="scientific">Phtheirospermum japonicum</name>
    <dbReference type="NCBI Taxonomy" id="374723"/>
    <lineage>
        <taxon>Eukaryota</taxon>
        <taxon>Viridiplantae</taxon>
        <taxon>Streptophyta</taxon>
        <taxon>Embryophyta</taxon>
        <taxon>Tracheophyta</taxon>
        <taxon>Spermatophyta</taxon>
        <taxon>Magnoliopsida</taxon>
        <taxon>eudicotyledons</taxon>
        <taxon>Gunneridae</taxon>
        <taxon>Pentapetalae</taxon>
        <taxon>asterids</taxon>
        <taxon>lamiids</taxon>
        <taxon>Lamiales</taxon>
        <taxon>Orobanchaceae</taxon>
        <taxon>Orobanchaceae incertae sedis</taxon>
        <taxon>Phtheirospermum</taxon>
    </lineage>
</organism>
<keyword evidence="3" id="KW-0378">Hydrolase</keyword>
<keyword evidence="9" id="KW-1185">Reference proteome</keyword>
<feature type="domain" description="X8" evidence="7">
    <location>
        <begin position="246"/>
        <end position="331"/>
    </location>
</feature>
<dbReference type="EMBL" id="BMAC01000230">
    <property type="protein sequence ID" value="GFP90914.1"/>
    <property type="molecule type" value="Genomic_DNA"/>
</dbReference>
<dbReference type="Gene3D" id="3.20.20.80">
    <property type="entry name" value="Glycosidases"/>
    <property type="match status" value="1"/>
</dbReference>
<comment type="caution">
    <text evidence="8">The sequence shown here is derived from an EMBL/GenBank/DDBJ whole genome shotgun (WGS) entry which is preliminary data.</text>
</comment>
<keyword evidence="5" id="KW-0326">Glycosidase</keyword>
<dbReference type="Gene3D" id="1.20.58.1040">
    <property type="match status" value="1"/>
</dbReference>
<dbReference type="InterPro" id="IPR044965">
    <property type="entry name" value="Glyco_hydro_17_plant"/>
</dbReference>
<evidence type="ECO:0000313" key="8">
    <source>
        <dbReference type="EMBL" id="GFP90914.1"/>
    </source>
</evidence>
<accession>A0A830C3S9</accession>
<dbReference type="SMART" id="SM00768">
    <property type="entry name" value="X8"/>
    <property type="match status" value="1"/>
</dbReference>
<dbReference type="InterPro" id="IPR017853">
    <property type="entry name" value="GH"/>
</dbReference>
<dbReference type="Proteomes" id="UP000653305">
    <property type="component" value="Unassembled WGS sequence"/>
</dbReference>
<dbReference type="PANTHER" id="PTHR32227">
    <property type="entry name" value="GLUCAN ENDO-1,3-BETA-GLUCOSIDASE BG1-RELATED-RELATED"/>
    <property type="match status" value="1"/>
</dbReference>
<reference evidence="8" key="1">
    <citation type="submission" date="2020-07" db="EMBL/GenBank/DDBJ databases">
        <title>Ethylene signaling mediates host invasion by parasitic plants.</title>
        <authorList>
            <person name="Yoshida S."/>
        </authorList>
    </citation>
    <scope>NUCLEOTIDE SEQUENCE</scope>
    <source>
        <strain evidence="8">Okayama</strain>
    </source>
</reference>
<keyword evidence="4" id="KW-1015">Disulfide bond</keyword>
<dbReference type="GO" id="GO:0005975">
    <property type="term" value="P:carbohydrate metabolic process"/>
    <property type="evidence" value="ECO:0007669"/>
    <property type="project" value="InterPro"/>
</dbReference>
<evidence type="ECO:0000313" key="9">
    <source>
        <dbReference type="Proteomes" id="UP000653305"/>
    </source>
</evidence>
<dbReference type="InterPro" id="IPR000490">
    <property type="entry name" value="Glyco_hydro_17"/>
</dbReference>
<proteinExistence type="inferred from homology"/>
<evidence type="ECO:0000256" key="6">
    <source>
        <dbReference type="RuleBase" id="RU004335"/>
    </source>
</evidence>
<dbReference type="Pfam" id="PF00332">
    <property type="entry name" value="Glyco_hydro_17"/>
    <property type="match status" value="1"/>
</dbReference>
<dbReference type="OrthoDB" id="888856at2759"/>
<keyword evidence="2" id="KW-0732">Signal</keyword>
<comment type="similarity">
    <text evidence="1 6">Belongs to the glycosyl hydrolase 17 family.</text>
</comment>
<name>A0A830C3S9_9LAMI</name>
<dbReference type="Pfam" id="PF07983">
    <property type="entry name" value="X8"/>
    <property type="match status" value="1"/>
</dbReference>
<evidence type="ECO:0000256" key="2">
    <source>
        <dbReference type="ARBA" id="ARBA00022729"/>
    </source>
</evidence>
<dbReference type="SUPFAM" id="SSF51445">
    <property type="entry name" value="(Trans)glycosidases"/>
    <property type="match status" value="1"/>
</dbReference>
<dbReference type="AlphaFoldDB" id="A0A830C3S9"/>
<sequence>MSLMGDAKSRNLAVSALNNTQEALNAAGYGDLIKATLPQPYLILKENITKPSEAEFKDEIKQELLRFLTIIKANDAPFCLEIFPIDTIIRLNVTDPGFGFPDNKSTHVITDVNGAVYTNVFVFAYDAFAWALEKSGFPDLKIVVSHVGWPTDGYPGANVTNAERFYKTLLPLVASGKGTPKRPGSPIDTFVHALTDENKNPAFLPYGRHWGIYRSNGEPKYKIDLTGQGRDVFPAKAKGIMQMPQRWCVVDKVEEAGNEKKMEVEHEQACEKADCTSTYAGGSCSGLNHTQNVSYAFNMLFQNMFQDEGECYFHGLARVVTDNPSTGGCVFPVEVVKGVQDNYVGDGNRTHEMPGFAGAFVILLSTLWALFHN</sequence>
<protein>
    <submittedName>
        <fullName evidence="8">Glucan endo-1 3-beta-glucosidase 8</fullName>
    </submittedName>
</protein>
<evidence type="ECO:0000256" key="3">
    <source>
        <dbReference type="ARBA" id="ARBA00022801"/>
    </source>
</evidence>
<evidence type="ECO:0000256" key="4">
    <source>
        <dbReference type="ARBA" id="ARBA00023157"/>
    </source>
</evidence>
<dbReference type="GO" id="GO:0004553">
    <property type="term" value="F:hydrolase activity, hydrolyzing O-glycosyl compounds"/>
    <property type="evidence" value="ECO:0007669"/>
    <property type="project" value="InterPro"/>
</dbReference>
<evidence type="ECO:0000259" key="7">
    <source>
        <dbReference type="SMART" id="SM00768"/>
    </source>
</evidence>